<proteinExistence type="predicted"/>
<protein>
    <submittedName>
        <fullName evidence="1">Uncharacterized protein</fullName>
    </submittedName>
</protein>
<keyword evidence="2" id="KW-1185">Reference proteome</keyword>
<dbReference type="Proteomes" id="UP001549031">
    <property type="component" value="Unassembled WGS sequence"/>
</dbReference>
<reference evidence="1 2" key="1">
    <citation type="submission" date="2024-06" db="EMBL/GenBank/DDBJ databases">
        <title>Genomic Encyclopedia of Type Strains, Phase IV (KMG-IV): sequencing the most valuable type-strain genomes for metagenomic binning, comparative biology and taxonomic classification.</title>
        <authorList>
            <person name="Goeker M."/>
        </authorList>
    </citation>
    <scope>NUCLEOTIDE SEQUENCE [LARGE SCALE GENOMIC DNA]</scope>
    <source>
        <strain evidence="1 2">DSM 105042</strain>
    </source>
</reference>
<gene>
    <name evidence="1" type="ORF">ABID21_002891</name>
</gene>
<dbReference type="EMBL" id="JBEPLJ010000010">
    <property type="protein sequence ID" value="MET3586771.1"/>
    <property type="molecule type" value="Genomic_DNA"/>
</dbReference>
<name>A0ABV2H8B7_9HYPH</name>
<evidence type="ECO:0000313" key="1">
    <source>
        <dbReference type="EMBL" id="MET3586771.1"/>
    </source>
</evidence>
<evidence type="ECO:0000313" key="2">
    <source>
        <dbReference type="Proteomes" id="UP001549031"/>
    </source>
</evidence>
<accession>A0ABV2H8B7</accession>
<organism evidence="1 2">
    <name type="scientific">Pseudorhizobium tarimense</name>
    <dbReference type="NCBI Taxonomy" id="1079109"/>
    <lineage>
        <taxon>Bacteria</taxon>
        <taxon>Pseudomonadati</taxon>
        <taxon>Pseudomonadota</taxon>
        <taxon>Alphaproteobacteria</taxon>
        <taxon>Hyphomicrobiales</taxon>
        <taxon>Rhizobiaceae</taxon>
        <taxon>Rhizobium/Agrobacterium group</taxon>
        <taxon>Pseudorhizobium</taxon>
    </lineage>
</organism>
<sequence>MTGFQDIDAWRAELVAAHLDQRCQLLINERVKNDARLAIDCLQHGE</sequence>
<comment type="caution">
    <text evidence="1">The sequence shown here is derived from an EMBL/GenBank/DDBJ whole genome shotgun (WGS) entry which is preliminary data.</text>
</comment>